<name>A0A7X6ATX2_STRMQ</name>
<reference evidence="5 6" key="1">
    <citation type="submission" date="2020-02" db="EMBL/GenBank/DDBJ databases">
        <title>Streptomyces malaysiensis DSM14702 (JHCC583434, PFL_A843) Genome sequencing and assembly.</title>
        <authorList>
            <person name="Samborskyy M."/>
        </authorList>
    </citation>
    <scope>NUCLEOTIDE SEQUENCE [LARGE SCALE GENOMIC DNA]</scope>
    <source>
        <strain evidence="5 6">DSM 14702</strain>
    </source>
</reference>
<dbReference type="SUPFAM" id="SSF46785">
    <property type="entry name" value="Winged helix' DNA-binding domain"/>
    <property type="match status" value="1"/>
</dbReference>
<dbReference type="InterPro" id="IPR036390">
    <property type="entry name" value="WH_DNA-bd_sf"/>
</dbReference>
<sequence>MTTPSVHHRRGRTTLVVERISEQLYSILCERITSGEYAPGSRLDPQAIASEFGVSRTPVRDTLARLEHDRLVETRPRSGTFVTRPTRQDVHEVCQLRKGLEWLATGVAAETMPLEQIADLRNEAVNALRAAEQGDYEPFFASDTRIHHDIVATTGNSRLITARESVEPFVYWLRVLGATGPHRLAGSTHRHLEILDAMAARNSAAAQEAAAIHLTEVEEWTLADMASHDIVT</sequence>
<dbReference type="Pfam" id="PF07729">
    <property type="entry name" value="FCD"/>
    <property type="match status" value="1"/>
</dbReference>
<evidence type="ECO:0000313" key="6">
    <source>
        <dbReference type="Proteomes" id="UP000536624"/>
    </source>
</evidence>
<comment type="caution">
    <text evidence="5">The sequence shown here is derived from an EMBL/GenBank/DDBJ whole genome shotgun (WGS) entry which is preliminary data.</text>
</comment>
<dbReference type="GO" id="GO:0003677">
    <property type="term" value="F:DNA binding"/>
    <property type="evidence" value="ECO:0007669"/>
    <property type="project" value="UniProtKB-KW"/>
</dbReference>
<dbReference type="SMART" id="SM00345">
    <property type="entry name" value="HTH_GNTR"/>
    <property type="match status" value="1"/>
</dbReference>
<dbReference type="SMART" id="SM00895">
    <property type="entry name" value="FCD"/>
    <property type="match status" value="1"/>
</dbReference>
<dbReference type="SUPFAM" id="SSF48008">
    <property type="entry name" value="GntR ligand-binding domain-like"/>
    <property type="match status" value="1"/>
</dbReference>
<evidence type="ECO:0000256" key="3">
    <source>
        <dbReference type="ARBA" id="ARBA00023163"/>
    </source>
</evidence>
<protein>
    <recommendedName>
        <fullName evidence="4">HTH gntR-type domain-containing protein</fullName>
    </recommendedName>
</protein>
<gene>
    <name evidence="5" type="ORF">SMALB_0146</name>
</gene>
<dbReference type="EMBL" id="JAALLH010000001">
    <property type="protein sequence ID" value="NIY62243.1"/>
    <property type="molecule type" value="Genomic_DNA"/>
</dbReference>
<dbReference type="Gene3D" id="1.10.10.10">
    <property type="entry name" value="Winged helix-like DNA-binding domain superfamily/Winged helix DNA-binding domain"/>
    <property type="match status" value="1"/>
</dbReference>
<keyword evidence="2" id="KW-0238">DNA-binding</keyword>
<proteinExistence type="predicted"/>
<dbReference type="CDD" id="cd07377">
    <property type="entry name" value="WHTH_GntR"/>
    <property type="match status" value="1"/>
</dbReference>
<dbReference type="AlphaFoldDB" id="A0A7X6ATX2"/>
<dbReference type="PANTHER" id="PTHR43537:SF5">
    <property type="entry name" value="UXU OPERON TRANSCRIPTIONAL REGULATOR"/>
    <property type="match status" value="1"/>
</dbReference>
<keyword evidence="3" id="KW-0804">Transcription</keyword>
<dbReference type="RefSeq" id="WP_208972805.1">
    <property type="nucleotide sequence ID" value="NZ_JAALLH010000001.1"/>
</dbReference>
<dbReference type="InterPro" id="IPR036388">
    <property type="entry name" value="WH-like_DNA-bd_sf"/>
</dbReference>
<dbReference type="Pfam" id="PF00392">
    <property type="entry name" value="GntR"/>
    <property type="match status" value="1"/>
</dbReference>
<evidence type="ECO:0000259" key="4">
    <source>
        <dbReference type="PROSITE" id="PS50949"/>
    </source>
</evidence>
<dbReference type="Gene3D" id="1.20.120.530">
    <property type="entry name" value="GntR ligand-binding domain-like"/>
    <property type="match status" value="1"/>
</dbReference>
<dbReference type="PANTHER" id="PTHR43537">
    <property type="entry name" value="TRANSCRIPTIONAL REGULATOR, GNTR FAMILY"/>
    <property type="match status" value="1"/>
</dbReference>
<organism evidence="5 6">
    <name type="scientific">Streptomyces malaysiensis</name>
    <dbReference type="NCBI Taxonomy" id="92644"/>
    <lineage>
        <taxon>Bacteria</taxon>
        <taxon>Bacillati</taxon>
        <taxon>Actinomycetota</taxon>
        <taxon>Actinomycetes</taxon>
        <taxon>Kitasatosporales</taxon>
        <taxon>Streptomycetaceae</taxon>
        <taxon>Streptomyces</taxon>
        <taxon>Streptomyces violaceusniger group</taxon>
    </lineage>
</organism>
<evidence type="ECO:0000313" key="5">
    <source>
        <dbReference type="EMBL" id="NIY62243.1"/>
    </source>
</evidence>
<dbReference type="InterPro" id="IPR008920">
    <property type="entry name" value="TF_FadR/GntR_C"/>
</dbReference>
<dbReference type="PROSITE" id="PS50949">
    <property type="entry name" value="HTH_GNTR"/>
    <property type="match status" value="1"/>
</dbReference>
<feature type="domain" description="HTH gntR-type" evidence="4">
    <location>
        <begin position="18"/>
        <end position="85"/>
    </location>
</feature>
<dbReference type="Proteomes" id="UP000536624">
    <property type="component" value="Unassembled WGS sequence"/>
</dbReference>
<evidence type="ECO:0000256" key="2">
    <source>
        <dbReference type="ARBA" id="ARBA00023125"/>
    </source>
</evidence>
<dbReference type="InterPro" id="IPR000524">
    <property type="entry name" value="Tscrpt_reg_HTH_GntR"/>
</dbReference>
<evidence type="ECO:0000256" key="1">
    <source>
        <dbReference type="ARBA" id="ARBA00023015"/>
    </source>
</evidence>
<keyword evidence="1" id="KW-0805">Transcription regulation</keyword>
<dbReference type="GO" id="GO:0003700">
    <property type="term" value="F:DNA-binding transcription factor activity"/>
    <property type="evidence" value="ECO:0007669"/>
    <property type="project" value="InterPro"/>
</dbReference>
<accession>A0A7X6ATX2</accession>
<dbReference type="InterPro" id="IPR011711">
    <property type="entry name" value="GntR_C"/>
</dbReference>